<dbReference type="Pfam" id="PF00563">
    <property type="entry name" value="EAL"/>
    <property type="match status" value="1"/>
</dbReference>
<evidence type="ECO:0000313" key="4">
    <source>
        <dbReference type="EMBL" id="SDM16020.1"/>
    </source>
</evidence>
<proteinExistence type="predicted"/>
<evidence type="ECO:0000259" key="3">
    <source>
        <dbReference type="PROSITE" id="PS50887"/>
    </source>
</evidence>
<feature type="domain" description="GGDEF" evidence="3">
    <location>
        <begin position="282"/>
        <end position="415"/>
    </location>
</feature>
<keyword evidence="1" id="KW-0812">Transmembrane</keyword>
<dbReference type="Pfam" id="PF00990">
    <property type="entry name" value="GGDEF"/>
    <property type="match status" value="1"/>
</dbReference>
<dbReference type="InterPro" id="IPR001633">
    <property type="entry name" value="EAL_dom"/>
</dbReference>
<feature type="transmembrane region" description="Helical" evidence="1">
    <location>
        <begin position="20"/>
        <end position="40"/>
    </location>
</feature>
<dbReference type="SMART" id="SM00052">
    <property type="entry name" value="EAL"/>
    <property type="match status" value="1"/>
</dbReference>
<organism evidence="4 5">
    <name type="scientific">Geoalkalibacter ferrihydriticus</name>
    <dbReference type="NCBI Taxonomy" id="392333"/>
    <lineage>
        <taxon>Bacteria</taxon>
        <taxon>Pseudomonadati</taxon>
        <taxon>Thermodesulfobacteriota</taxon>
        <taxon>Desulfuromonadia</taxon>
        <taxon>Desulfuromonadales</taxon>
        <taxon>Geoalkalibacteraceae</taxon>
        <taxon>Geoalkalibacter</taxon>
    </lineage>
</organism>
<evidence type="ECO:0000256" key="1">
    <source>
        <dbReference type="SAM" id="Phobius"/>
    </source>
</evidence>
<dbReference type="CDD" id="cd01948">
    <property type="entry name" value="EAL"/>
    <property type="match status" value="1"/>
</dbReference>
<gene>
    <name evidence="4" type="ORF">SAMN05660860_01954</name>
</gene>
<reference evidence="4 5" key="1">
    <citation type="submission" date="2016-10" db="EMBL/GenBank/DDBJ databases">
        <authorList>
            <person name="de Groot N.N."/>
        </authorList>
    </citation>
    <scope>NUCLEOTIDE SEQUENCE [LARGE SCALE GENOMIC DNA]</scope>
    <source>
        <strain evidence="4 5">DSM 17813</strain>
    </source>
</reference>
<accession>A0A1G9QYS8</accession>
<dbReference type="SMART" id="SM00267">
    <property type="entry name" value="GGDEF"/>
    <property type="match status" value="1"/>
</dbReference>
<dbReference type="InterPro" id="IPR052155">
    <property type="entry name" value="Biofilm_reg_signaling"/>
</dbReference>
<dbReference type="CDD" id="cd01949">
    <property type="entry name" value="GGDEF"/>
    <property type="match status" value="1"/>
</dbReference>
<feature type="transmembrane region" description="Helical" evidence="1">
    <location>
        <begin position="60"/>
        <end position="79"/>
    </location>
</feature>
<dbReference type="Gene3D" id="3.20.20.450">
    <property type="entry name" value="EAL domain"/>
    <property type="match status" value="1"/>
</dbReference>
<dbReference type="InterPro" id="IPR000160">
    <property type="entry name" value="GGDEF_dom"/>
</dbReference>
<dbReference type="EMBL" id="FNGU01000004">
    <property type="protein sequence ID" value="SDM16020.1"/>
    <property type="molecule type" value="Genomic_DNA"/>
</dbReference>
<dbReference type="PANTHER" id="PTHR44757:SF2">
    <property type="entry name" value="BIOFILM ARCHITECTURE MAINTENANCE PROTEIN MBAA"/>
    <property type="match status" value="1"/>
</dbReference>
<dbReference type="PROSITE" id="PS50883">
    <property type="entry name" value="EAL"/>
    <property type="match status" value="1"/>
</dbReference>
<dbReference type="SUPFAM" id="SSF55073">
    <property type="entry name" value="Nucleotide cyclase"/>
    <property type="match status" value="1"/>
</dbReference>
<sequence length="679" mass="75295">MLLKHTTPKDSLKNLLPAGWATALKIAGGYLLAGLLWILLSDRLVAVFITDPTALTRLQTFKGLIFVLITGLLLFFLLWRHLRTLRRAEEQVFLAAQGISAEIGDAFFTSLAAYLAQALNSDCALIAAFEDEEKHQARTIAFWRDGAIGDNFDFALKGSACSALHTSESCWCPNGVANRQEADHPFSRMQIEGCLALGLRDTRQRLLGVVLVMSRQPMGQKKTAESLLRIFASRAASELERRAAEKKMLRMAYYDELTGLPNQQMFREGFDAALGRARQSGSQLALIYLDFDRFKTIVRTLGHRHGRQVLQLTAERLSQQMDGQGLLAHLDGDEFALCLPQVNSVEDVQGFIAQLLAAIKIPLNVVGHELYVTASIGVAVFPHDGQDSETLLRNADVAMSRAKALGRNNVQFFNPEMSRASFQTLVLENRLHRAMERDEFVLLYQPQLDLSRGTLSGMEALICWTQEGRSQFSPSEFIPLAEETGLIDPLGEWILLSACEQNRLWQQAGLPPQRVAVNVSARQFYHRDIAALVARVLRETGLDPRWLALEITESVLFRDISETVRTLEKLRDLGVHLIIDDFGTGYSSLSYLKNFPVGTLKIDQSFIAGIPDDRGACTITTAVVAMAHHLKMSVVAEGVETAAQKAFLAEAGCDKMQGYLFSPPLRSDAFADLLERSAA</sequence>
<dbReference type="InterPro" id="IPR029016">
    <property type="entry name" value="GAF-like_dom_sf"/>
</dbReference>
<feature type="domain" description="EAL" evidence="2">
    <location>
        <begin position="424"/>
        <end position="678"/>
    </location>
</feature>
<evidence type="ECO:0000313" key="5">
    <source>
        <dbReference type="Proteomes" id="UP000182146"/>
    </source>
</evidence>
<dbReference type="OrthoDB" id="9777298at2"/>
<dbReference type="Gene3D" id="3.30.70.270">
    <property type="match status" value="1"/>
</dbReference>
<dbReference type="AlphaFoldDB" id="A0A1G9QYS8"/>
<dbReference type="PANTHER" id="PTHR44757">
    <property type="entry name" value="DIGUANYLATE CYCLASE DGCP"/>
    <property type="match status" value="1"/>
</dbReference>
<dbReference type="SUPFAM" id="SSF55781">
    <property type="entry name" value="GAF domain-like"/>
    <property type="match status" value="1"/>
</dbReference>
<dbReference type="STRING" id="392333.SAMN05660860_01954"/>
<dbReference type="InterPro" id="IPR029787">
    <property type="entry name" value="Nucleotide_cyclase"/>
</dbReference>
<keyword evidence="1" id="KW-0472">Membrane</keyword>
<dbReference type="RefSeq" id="WP_082047753.1">
    <property type="nucleotide sequence ID" value="NZ_FNGU01000004.1"/>
</dbReference>
<dbReference type="NCBIfam" id="TIGR00254">
    <property type="entry name" value="GGDEF"/>
    <property type="match status" value="1"/>
</dbReference>
<dbReference type="PROSITE" id="PS50887">
    <property type="entry name" value="GGDEF"/>
    <property type="match status" value="1"/>
</dbReference>
<keyword evidence="1" id="KW-1133">Transmembrane helix</keyword>
<evidence type="ECO:0000259" key="2">
    <source>
        <dbReference type="PROSITE" id="PS50883"/>
    </source>
</evidence>
<dbReference type="Proteomes" id="UP000182146">
    <property type="component" value="Unassembled WGS sequence"/>
</dbReference>
<protein>
    <submittedName>
        <fullName evidence="4">Diguanylate cyclase (GGDEF) domain-containing protein</fullName>
    </submittedName>
</protein>
<name>A0A1G9QYS8_9BACT</name>
<dbReference type="SUPFAM" id="SSF141868">
    <property type="entry name" value="EAL domain-like"/>
    <property type="match status" value="1"/>
</dbReference>
<dbReference type="Gene3D" id="3.30.450.40">
    <property type="match status" value="1"/>
</dbReference>
<dbReference type="InterPro" id="IPR035919">
    <property type="entry name" value="EAL_sf"/>
</dbReference>
<dbReference type="InterPro" id="IPR043128">
    <property type="entry name" value="Rev_trsase/Diguanyl_cyclase"/>
</dbReference>